<evidence type="ECO:0000313" key="3">
    <source>
        <dbReference type="Proteomes" id="UP000663937"/>
    </source>
</evidence>
<dbReference type="AlphaFoldDB" id="A0A8A4ZCW0"/>
<reference evidence="2" key="1">
    <citation type="submission" date="2021-03" db="EMBL/GenBank/DDBJ databases">
        <title>Pengzhenrongella sicca gen. nov., sp. nov., a new member of suborder Micrococcineae isolated from High-Arctic tundra soil.</title>
        <authorList>
            <person name="Peng F."/>
        </authorList>
    </citation>
    <scope>NUCLEOTIDE SEQUENCE</scope>
    <source>
        <strain evidence="2">LRZ-2</strain>
    </source>
</reference>
<name>A0A8A4ZCW0_9MICO</name>
<feature type="compositionally biased region" description="Low complexity" evidence="1">
    <location>
        <begin position="184"/>
        <end position="199"/>
    </location>
</feature>
<organism evidence="2 3">
    <name type="scientific">Pengzhenrongella sicca</name>
    <dbReference type="NCBI Taxonomy" id="2819238"/>
    <lineage>
        <taxon>Bacteria</taxon>
        <taxon>Bacillati</taxon>
        <taxon>Actinomycetota</taxon>
        <taxon>Actinomycetes</taxon>
        <taxon>Micrococcales</taxon>
        <taxon>Pengzhenrongella</taxon>
    </lineage>
</organism>
<protein>
    <submittedName>
        <fullName evidence="2">Uncharacterized protein</fullName>
    </submittedName>
</protein>
<evidence type="ECO:0000256" key="1">
    <source>
        <dbReference type="SAM" id="MobiDB-lite"/>
    </source>
</evidence>
<dbReference type="RefSeq" id="WP_227422957.1">
    <property type="nucleotide sequence ID" value="NZ_CP071868.1"/>
</dbReference>
<accession>A0A8A4ZCW0</accession>
<dbReference type="EMBL" id="CP071868">
    <property type="protein sequence ID" value="QTE28713.1"/>
    <property type="molecule type" value="Genomic_DNA"/>
</dbReference>
<feature type="region of interest" description="Disordered" evidence="1">
    <location>
        <begin position="180"/>
        <end position="199"/>
    </location>
</feature>
<sequence length="199" mass="20105">MKAPLALRARQAGVVALVLGALVTGRVVTTAFAIDGVVDAPFVHTAGTGDVVTLRYAALTAAEPAGSTMLDAAGALLQTPGVWVVIPMTITAVGEPARLGYAAVRGSDGRLYTADGSRSQFSPGVAQPGVPRYASVAVELPAAAAAGAHLLIALDGLDQRRDDLADIDLAITVEQAEQWATRTAPAELSPASSSPPGAQ</sequence>
<keyword evidence="3" id="KW-1185">Reference proteome</keyword>
<dbReference type="KEGG" id="psic:J4E96_15370"/>
<dbReference type="Proteomes" id="UP000663937">
    <property type="component" value="Chromosome"/>
</dbReference>
<proteinExistence type="predicted"/>
<gene>
    <name evidence="2" type="ORF">J4E96_15370</name>
</gene>
<evidence type="ECO:0000313" key="2">
    <source>
        <dbReference type="EMBL" id="QTE28713.1"/>
    </source>
</evidence>